<dbReference type="RefSeq" id="WP_182617625.1">
    <property type="nucleotide sequence ID" value="NZ_BAAATF010000003.1"/>
</dbReference>
<dbReference type="Pfam" id="PF13830">
    <property type="entry name" value="DUF4192"/>
    <property type="match status" value="2"/>
</dbReference>
<feature type="compositionally biased region" description="Basic and acidic residues" evidence="1">
    <location>
        <begin position="476"/>
        <end position="490"/>
    </location>
</feature>
<evidence type="ECO:0000313" key="2">
    <source>
        <dbReference type="EMBL" id="MBA8809063.1"/>
    </source>
</evidence>
<dbReference type="EMBL" id="JACGWV010000001">
    <property type="protein sequence ID" value="MBA8809063.1"/>
    <property type="molecule type" value="Genomic_DNA"/>
</dbReference>
<evidence type="ECO:0000313" key="3">
    <source>
        <dbReference type="Proteomes" id="UP000540568"/>
    </source>
</evidence>
<comment type="caution">
    <text evidence="2">The sequence shown here is derived from an EMBL/GenBank/DDBJ whole genome shotgun (WGS) entry which is preliminary data.</text>
</comment>
<feature type="compositionally biased region" description="Basic and acidic residues" evidence="1">
    <location>
        <begin position="1"/>
        <end position="12"/>
    </location>
</feature>
<name>A0A7W3JA33_9MICO</name>
<proteinExistence type="predicted"/>
<reference evidence="2 3" key="1">
    <citation type="submission" date="2020-07" db="EMBL/GenBank/DDBJ databases">
        <title>Sequencing the genomes of 1000 actinobacteria strains.</title>
        <authorList>
            <person name="Klenk H.-P."/>
        </authorList>
    </citation>
    <scope>NUCLEOTIDE SEQUENCE [LARGE SCALE GENOMIC DNA]</scope>
    <source>
        <strain evidence="2 3">DSM 44121</strain>
    </source>
</reference>
<feature type="region of interest" description="Disordered" evidence="1">
    <location>
        <begin position="1"/>
        <end position="36"/>
    </location>
</feature>
<evidence type="ECO:0000256" key="1">
    <source>
        <dbReference type="SAM" id="MobiDB-lite"/>
    </source>
</evidence>
<accession>A0A7W3JA33</accession>
<sequence length="509" mass="54059">MNPDERRPDERTLNSPVPSVPGSGGPGPAPAISDARRSVPNARVVRVAGPEDLLAYVPYRLGFEPVESAVLVSLTGPRQRVGLVARVDLSDLRLRRPGDPDGPDGAATARWLADHVVADGADRAVVVLYTGTDPTAPAGAARRAVDLIRARLDHRLPGTEVWHVSPTGFRALDCTDPLCCPPGGRPLAVLKGSRVAAHMVLEGRTVAGTREERYTLRAAPEAARTQARRAAARWTDTHRRLLHRTTYPNGGPIDGPLLGQTGAASVDTAGRPGRSERPGRATSAAARVEQAGRELADWGAESLGLWRSAVRLVADAQPGQPVTLSPVDLGKIGAALADTPVRDAVLLTLVPGTAETALRTARRETDGDTDRSTGAVMAQIVDPDRGIPPDEDLTRPARAVLEAVVTHVPRNRRAPAYLLLAILAWWHGDGGLAAERVSDALGVDPDHRLALVLRSAIAGGVPPGWVRREQAFFHREFRGETDGETERETEGATEGETEGEAESDELAAV</sequence>
<keyword evidence="3" id="KW-1185">Reference proteome</keyword>
<protein>
    <recommendedName>
        <fullName evidence="4">DUF4192 family protein</fullName>
    </recommendedName>
</protein>
<dbReference type="InterPro" id="IPR025447">
    <property type="entry name" value="DUF4192"/>
</dbReference>
<dbReference type="Proteomes" id="UP000540568">
    <property type="component" value="Unassembled WGS sequence"/>
</dbReference>
<dbReference type="AlphaFoldDB" id="A0A7W3JA33"/>
<feature type="region of interest" description="Disordered" evidence="1">
    <location>
        <begin position="244"/>
        <end position="284"/>
    </location>
</feature>
<organism evidence="2 3">
    <name type="scientific">Promicromonospora sukumoe</name>
    <dbReference type="NCBI Taxonomy" id="88382"/>
    <lineage>
        <taxon>Bacteria</taxon>
        <taxon>Bacillati</taxon>
        <taxon>Actinomycetota</taxon>
        <taxon>Actinomycetes</taxon>
        <taxon>Micrococcales</taxon>
        <taxon>Promicromonosporaceae</taxon>
        <taxon>Promicromonospora</taxon>
    </lineage>
</organism>
<feature type="region of interest" description="Disordered" evidence="1">
    <location>
        <begin position="476"/>
        <end position="509"/>
    </location>
</feature>
<feature type="compositionally biased region" description="Acidic residues" evidence="1">
    <location>
        <begin position="491"/>
        <end position="509"/>
    </location>
</feature>
<gene>
    <name evidence="2" type="ORF">FHX71_003005</name>
</gene>
<evidence type="ECO:0008006" key="4">
    <source>
        <dbReference type="Google" id="ProtNLM"/>
    </source>
</evidence>